<organism evidence="2 3">
    <name type="scientific">Canariomyces notabilis</name>
    <dbReference type="NCBI Taxonomy" id="2074819"/>
    <lineage>
        <taxon>Eukaryota</taxon>
        <taxon>Fungi</taxon>
        <taxon>Dikarya</taxon>
        <taxon>Ascomycota</taxon>
        <taxon>Pezizomycotina</taxon>
        <taxon>Sordariomycetes</taxon>
        <taxon>Sordariomycetidae</taxon>
        <taxon>Sordariales</taxon>
        <taxon>Chaetomiaceae</taxon>
        <taxon>Canariomyces</taxon>
    </lineage>
</organism>
<accession>A0AAN6TPE1</accession>
<keyword evidence="3" id="KW-1185">Reference proteome</keyword>
<dbReference type="AlphaFoldDB" id="A0AAN6TPE1"/>
<evidence type="ECO:0000313" key="3">
    <source>
        <dbReference type="Proteomes" id="UP001302812"/>
    </source>
</evidence>
<gene>
    <name evidence="2" type="ORF">N656DRAFT_764876</name>
</gene>
<proteinExistence type="predicted"/>
<reference evidence="2" key="1">
    <citation type="journal article" date="2023" name="Mol. Phylogenet. Evol.">
        <title>Genome-scale phylogeny and comparative genomics of the fungal order Sordariales.</title>
        <authorList>
            <person name="Hensen N."/>
            <person name="Bonometti L."/>
            <person name="Westerberg I."/>
            <person name="Brannstrom I.O."/>
            <person name="Guillou S."/>
            <person name="Cros-Aarteil S."/>
            <person name="Calhoun S."/>
            <person name="Haridas S."/>
            <person name="Kuo A."/>
            <person name="Mondo S."/>
            <person name="Pangilinan J."/>
            <person name="Riley R."/>
            <person name="LaButti K."/>
            <person name="Andreopoulos B."/>
            <person name="Lipzen A."/>
            <person name="Chen C."/>
            <person name="Yan M."/>
            <person name="Daum C."/>
            <person name="Ng V."/>
            <person name="Clum A."/>
            <person name="Steindorff A."/>
            <person name="Ohm R.A."/>
            <person name="Martin F."/>
            <person name="Silar P."/>
            <person name="Natvig D.O."/>
            <person name="Lalanne C."/>
            <person name="Gautier V."/>
            <person name="Ament-Velasquez S.L."/>
            <person name="Kruys A."/>
            <person name="Hutchinson M.I."/>
            <person name="Powell A.J."/>
            <person name="Barry K."/>
            <person name="Miller A.N."/>
            <person name="Grigoriev I.V."/>
            <person name="Debuchy R."/>
            <person name="Gladieux P."/>
            <person name="Hiltunen Thoren M."/>
            <person name="Johannesson H."/>
        </authorList>
    </citation>
    <scope>NUCLEOTIDE SEQUENCE</scope>
    <source>
        <strain evidence="2">CBS 508.74</strain>
    </source>
</reference>
<name>A0AAN6TPE1_9PEZI</name>
<sequence length="391" mass="42715">MVRHIHAPSAPLAMHSGERLDPEQHALSPMRKPTNLGQWIDERAETPALAQNTLPYLPNTSMPGIPLPPEVVESLQVSISCFPETMLLSSSFSIETIRSYSKKLKHRADLDHHLRSHHDRSSSLSSISSNAKQTKRWNLAWLRQHQHQSQHHSQYAPRSPQNANNISTLSLANRTAAMPSWAPIKNVFPAASDYLCDALFAHLVAYNYITSLCPPAPPQSHQHYRQHQYQHSNRGAPVDGHNRDNIRIPDKAASVLGMEDAGPATKATSRQSNDGHRRRPMLTRAPSRSPAKGTSHNHSHSRRGSGSGSGNGNGGADASATMREVQAGLARCIALLVATLRRGAPIGGGRVDLEAQGQGRKEDNAADTVLMRALCEVVRCAEEAVMVVDLS</sequence>
<dbReference type="RefSeq" id="XP_064675291.1">
    <property type="nucleotide sequence ID" value="XM_064813361.1"/>
</dbReference>
<evidence type="ECO:0000313" key="2">
    <source>
        <dbReference type="EMBL" id="KAK4117721.1"/>
    </source>
</evidence>
<dbReference type="GeneID" id="89937486"/>
<dbReference type="EMBL" id="MU853332">
    <property type="protein sequence ID" value="KAK4117721.1"/>
    <property type="molecule type" value="Genomic_DNA"/>
</dbReference>
<evidence type="ECO:0000256" key="1">
    <source>
        <dbReference type="SAM" id="MobiDB-lite"/>
    </source>
</evidence>
<reference evidence="2" key="2">
    <citation type="submission" date="2023-05" db="EMBL/GenBank/DDBJ databases">
        <authorList>
            <consortium name="Lawrence Berkeley National Laboratory"/>
            <person name="Steindorff A."/>
            <person name="Hensen N."/>
            <person name="Bonometti L."/>
            <person name="Westerberg I."/>
            <person name="Brannstrom I.O."/>
            <person name="Guillou S."/>
            <person name="Cros-Aarteil S."/>
            <person name="Calhoun S."/>
            <person name="Haridas S."/>
            <person name="Kuo A."/>
            <person name="Mondo S."/>
            <person name="Pangilinan J."/>
            <person name="Riley R."/>
            <person name="Labutti K."/>
            <person name="Andreopoulos B."/>
            <person name="Lipzen A."/>
            <person name="Chen C."/>
            <person name="Yanf M."/>
            <person name="Daum C."/>
            <person name="Ng V."/>
            <person name="Clum A."/>
            <person name="Ohm R."/>
            <person name="Martin F."/>
            <person name="Silar P."/>
            <person name="Natvig D."/>
            <person name="Lalanne C."/>
            <person name="Gautier V."/>
            <person name="Ament-Velasquez S.L."/>
            <person name="Kruys A."/>
            <person name="Hutchinson M.I."/>
            <person name="Powell A.J."/>
            <person name="Barry K."/>
            <person name="Miller A.N."/>
            <person name="Grigoriev I.V."/>
            <person name="Debuchy R."/>
            <person name="Gladieux P."/>
            <person name="Thoren M.H."/>
            <person name="Johannesson H."/>
        </authorList>
    </citation>
    <scope>NUCLEOTIDE SEQUENCE</scope>
    <source>
        <strain evidence="2">CBS 508.74</strain>
    </source>
</reference>
<comment type="caution">
    <text evidence="2">The sequence shown here is derived from an EMBL/GenBank/DDBJ whole genome shotgun (WGS) entry which is preliminary data.</text>
</comment>
<dbReference type="Proteomes" id="UP001302812">
    <property type="component" value="Unassembled WGS sequence"/>
</dbReference>
<feature type="region of interest" description="Disordered" evidence="1">
    <location>
        <begin position="217"/>
        <end position="318"/>
    </location>
</feature>
<protein>
    <submittedName>
        <fullName evidence="2">Uncharacterized protein</fullName>
    </submittedName>
</protein>
<feature type="compositionally biased region" description="Gly residues" evidence="1">
    <location>
        <begin position="305"/>
        <end position="315"/>
    </location>
</feature>
<feature type="compositionally biased region" description="Basic and acidic residues" evidence="1">
    <location>
        <begin position="240"/>
        <end position="250"/>
    </location>
</feature>